<dbReference type="InterPro" id="IPR013785">
    <property type="entry name" value="Aldolase_TIM"/>
</dbReference>
<dbReference type="AlphaFoldDB" id="B6WW16"/>
<comment type="similarity">
    <text evidence="1">Belongs to the phosphosulfolactate synthase family.</text>
</comment>
<dbReference type="InterPro" id="IPR036112">
    <property type="entry name" value="ComA_synth_sf"/>
</dbReference>
<gene>
    <name evidence="2" type="ORF">DESPIG_02284</name>
</gene>
<dbReference type="InterPro" id="IPR003830">
    <property type="entry name" value="ComA_synth"/>
</dbReference>
<dbReference type="SUPFAM" id="SSF102110">
    <property type="entry name" value="(2r)-phospho-3-sulfolactate synthase ComA"/>
    <property type="match status" value="1"/>
</dbReference>
<reference evidence="2 3" key="1">
    <citation type="submission" date="2008-10" db="EMBL/GenBank/DDBJ databases">
        <title>Draft genome sequence of Desulvovibrio piger (ATCC 29098).</title>
        <authorList>
            <person name="Sudarsanam P."/>
            <person name="Ley R."/>
            <person name="Guruge J."/>
            <person name="Turnbaugh P.J."/>
            <person name="Mahowald M."/>
            <person name="Liep D."/>
            <person name="Gordon J."/>
        </authorList>
    </citation>
    <scope>NUCLEOTIDE SEQUENCE [LARGE SCALE GENOMIC DNA]</scope>
    <source>
        <strain evidence="2 3">ATCC 29098</strain>
    </source>
</reference>
<comment type="caution">
    <text evidence="2">The sequence shown here is derived from an EMBL/GenBank/DDBJ whole genome shotgun (WGS) entry which is preliminary data.</text>
</comment>
<sequence>MSSCLMPIWGDVLTGLGIHRESKPRRSGLTCVLDKHLGIEGTKELISVAGPYVDVVKLTSLTSAFYDPDVLRGKIRLLRDANIDVCAGGTCTEVMLWQKVYPAFLAKAKQWGFTGVEISDGTIEMPDAMRREAIDRALESGFRVFSEVGRKEWSPQTGLEDLVSDLKRDLACGVDKVIVEAMEIGQSVGIMDAEGNPSEEGLRALTEAAGGPERIIFEAPLRHQQEIFIDRLGTNVNLGNIPPMEVLVVEATRWKTTGIPFMTAYSANPTGA</sequence>
<protein>
    <recommendedName>
        <fullName evidence="4">Phosphosulfolactate synthase</fullName>
    </recommendedName>
</protein>
<evidence type="ECO:0000313" key="3">
    <source>
        <dbReference type="Proteomes" id="UP000003676"/>
    </source>
</evidence>
<dbReference type="STRING" id="901.DESPIGER_2203"/>
<dbReference type="Proteomes" id="UP000003676">
    <property type="component" value="Unassembled WGS sequence"/>
</dbReference>
<dbReference type="eggNOG" id="COG1809">
    <property type="taxonomic scope" value="Bacteria"/>
</dbReference>
<name>B6WW16_9BACT</name>
<dbReference type="HOGENOM" id="CLU_062679_2_0_7"/>
<evidence type="ECO:0008006" key="4">
    <source>
        <dbReference type="Google" id="ProtNLM"/>
    </source>
</evidence>
<dbReference type="RefSeq" id="WP_006007801.1">
    <property type="nucleotide sequence ID" value="NZ_DS996359.1"/>
</dbReference>
<reference evidence="2 3" key="2">
    <citation type="submission" date="2008-10" db="EMBL/GenBank/DDBJ databases">
        <authorList>
            <person name="Fulton L."/>
            <person name="Clifton S."/>
            <person name="Fulton B."/>
            <person name="Xu J."/>
            <person name="Minx P."/>
            <person name="Pepin K.H."/>
            <person name="Johnson M."/>
            <person name="Bhonagiri V."/>
            <person name="Nash W.E."/>
            <person name="Mardis E.R."/>
            <person name="Wilson R.K."/>
        </authorList>
    </citation>
    <scope>NUCLEOTIDE SEQUENCE [LARGE SCALE GENOMIC DNA]</scope>
    <source>
        <strain evidence="2 3">ATCC 29098</strain>
    </source>
</reference>
<accession>B6WW16</accession>
<dbReference type="Gene3D" id="3.20.20.70">
    <property type="entry name" value="Aldolase class I"/>
    <property type="match status" value="1"/>
</dbReference>
<dbReference type="PANTHER" id="PTHR48413:SF1">
    <property type="entry name" value="PROTEIN HEAT-STRESS-ASSOCIATED 32"/>
    <property type="match status" value="1"/>
</dbReference>
<evidence type="ECO:0000256" key="1">
    <source>
        <dbReference type="ARBA" id="ARBA00010424"/>
    </source>
</evidence>
<dbReference type="Pfam" id="PF02679">
    <property type="entry name" value="ComA"/>
    <property type="match status" value="1"/>
</dbReference>
<dbReference type="EMBL" id="ABXU01000068">
    <property type="protein sequence ID" value="EEB32792.1"/>
    <property type="molecule type" value="Genomic_DNA"/>
</dbReference>
<dbReference type="OrthoDB" id="7809088at2"/>
<dbReference type="PANTHER" id="PTHR48413">
    <property type="match status" value="1"/>
</dbReference>
<evidence type="ECO:0000313" key="2">
    <source>
        <dbReference type="EMBL" id="EEB32792.1"/>
    </source>
</evidence>
<proteinExistence type="inferred from homology"/>
<organism evidence="2 3">
    <name type="scientific">Desulfovibrio piger ATCC 29098</name>
    <dbReference type="NCBI Taxonomy" id="411464"/>
    <lineage>
        <taxon>Bacteria</taxon>
        <taxon>Pseudomonadati</taxon>
        <taxon>Thermodesulfobacteriota</taxon>
        <taxon>Desulfovibrionia</taxon>
        <taxon>Desulfovibrionales</taxon>
        <taxon>Desulfovibrionaceae</taxon>
        <taxon>Desulfovibrio</taxon>
    </lineage>
</organism>